<comment type="similarity">
    <text evidence="1">Belongs to the peptidase C1 family.</text>
</comment>
<keyword evidence="2" id="KW-0645">Protease</keyword>
<keyword evidence="5" id="KW-0865">Zymogen</keyword>
<feature type="chain" id="PRO_5036719482" description="Der f 1 allergen" evidence="7">
    <location>
        <begin position="19"/>
        <end position="323"/>
    </location>
</feature>
<reference evidence="10" key="1">
    <citation type="submission" date="2013-05" db="EMBL/GenBank/DDBJ databases">
        <authorList>
            <person name="Yim A.K.Y."/>
            <person name="Chan T.F."/>
            <person name="Ji K.M."/>
            <person name="Liu X.Y."/>
            <person name="Zhou J.W."/>
            <person name="Li R.Q."/>
            <person name="Yang K.Y."/>
            <person name="Li J."/>
            <person name="Li M."/>
            <person name="Law P.T.W."/>
            <person name="Wu Y.L."/>
            <person name="Cai Z.L."/>
            <person name="Qin H."/>
            <person name="Bao Y."/>
            <person name="Leung R.K.K."/>
            <person name="Ng P.K.S."/>
            <person name="Zou J."/>
            <person name="Zhong X.J."/>
            <person name="Ran P.X."/>
            <person name="Zhong N.S."/>
            <person name="Liu Z.G."/>
            <person name="Tsui S.K.W."/>
        </authorList>
    </citation>
    <scope>NUCLEOTIDE SEQUENCE</scope>
    <source>
        <strain evidence="10">Derf</strain>
        <tissue evidence="10">Whole organism</tissue>
    </source>
</reference>
<evidence type="ECO:0000256" key="3">
    <source>
        <dbReference type="ARBA" id="ARBA00022801"/>
    </source>
</evidence>
<dbReference type="GO" id="GO:0006508">
    <property type="term" value="P:proteolysis"/>
    <property type="evidence" value="ECO:0007669"/>
    <property type="project" value="UniProtKB-KW"/>
</dbReference>
<gene>
    <name evidence="10" type="ORF">DERF_005080</name>
</gene>
<dbReference type="Pfam" id="PF08246">
    <property type="entry name" value="Inhibitor_I29"/>
    <property type="match status" value="1"/>
</dbReference>
<dbReference type="InterPro" id="IPR013201">
    <property type="entry name" value="Prot_inhib_I29"/>
</dbReference>
<name>A0A922I393_DERFA</name>
<dbReference type="EMBL" id="ASGP02000002">
    <property type="protein sequence ID" value="KAH9521419.1"/>
    <property type="molecule type" value="Genomic_DNA"/>
</dbReference>
<keyword evidence="4" id="KW-0788">Thiol protease</keyword>
<evidence type="ECO:0000259" key="8">
    <source>
        <dbReference type="SMART" id="SM00645"/>
    </source>
</evidence>
<dbReference type="Proteomes" id="UP000790347">
    <property type="component" value="Unassembled WGS sequence"/>
</dbReference>
<dbReference type="InterPro" id="IPR038765">
    <property type="entry name" value="Papain-like_cys_pep_sf"/>
</dbReference>
<dbReference type="PROSITE" id="PS00139">
    <property type="entry name" value="THIOL_PROTEASE_CYS"/>
    <property type="match status" value="1"/>
</dbReference>
<keyword evidence="3" id="KW-0378">Hydrolase</keyword>
<dbReference type="Gene3D" id="3.90.70.10">
    <property type="entry name" value="Cysteine proteinases"/>
    <property type="match status" value="1"/>
</dbReference>
<dbReference type="InterPro" id="IPR000668">
    <property type="entry name" value="Peptidase_C1A_C"/>
</dbReference>
<dbReference type="PANTHER" id="PTHR12411">
    <property type="entry name" value="CYSTEINE PROTEASE FAMILY C1-RELATED"/>
    <property type="match status" value="1"/>
</dbReference>
<evidence type="ECO:0000259" key="9">
    <source>
        <dbReference type="SMART" id="SM00848"/>
    </source>
</evidence>
<organism evidence="10 11">
    <name type="scientific">Dermatophagoides farinae</name>
    <name type="common">American house dust mite</name>
    <dbReference type="NCBI Taxonomy" id="6954"/>
    <lineage>
        <taxon>Eukaryota</taxon>
        <taxon>Metazoa</taxon>
        <taxon>Ecdysozoa</taxon>
        <taxon>Arthropoda</taxon>
        <taxon>Chelicerata</taxon>
        <taxon>Arachnida</taxon>
        <taxon>Acari</taxon>
        <taxon>Acariformes</taxon>
        <taxon>Sarcoptiformes</taxon>
        <taxon>Astigmata</taxon>
        <taxon>Psoroptidia</taxon>
        <taxon>Analgoidea</taxon>
        <taxon>Pyroglyphidae</taxon>
        <taxon>Dermatophagoidinae</taxon>
        <taxon>Dermatophagoides</taxon>
    </lineage>
</organism>
<proteinExistence type="inferred from homology"/>
<evidence type="ECO:0008006" key="12">
    <source>
        <dbReference type="Google" id="ProtNLM"/>
    </source>
</evidence>
<keyword evidence="11" id="KW-1185">Reference proteome</keyword>
<feature type="signal peptide" evidence="7">
    <location>
        <begin position="1"/>
        <end position="18"/>
    </location>
</feature>
<dbReference type="AlphaFoldDB" id="A0A922I393"/>
<dbReference type="Pfam" id="PF00112">
    <property type="entry name" value="Peptidase_C1"/>
    <property type="match status" value="1"/>
</dbReference>
<accession>A0A922I393</accession>
<dbReference type="SMART" id="SM00645">
    <property type="entry name" value="Pept_C1"/>
    <property type="match status" value="1"/>
</dbReference>
<dbReference type="CDD" id="cd02248">
    <property type="entry name" value="Peptidase_C1A"/>
    <property type="match status" value="1"/>
</dbReference>
<dbReference type="SUPFAM" id="SSF54001">
    <property type="entry name" value="Cysteine proteinases"/>
    <property type="match status" value="1"/>
</dbReference>
<dbReference type="PROSITE" id="PS00640">
    <property type="entry name" value="THIOL_PROTEASE_ASN"/>
    <property type="match status" value="1"/>
</dbReference>
<evidence type="ECO:0000313" key="10">
    <source>
        <dbReference type="EMBL" id="KAH9521419.1"/>
    </source>
</evidence>
<protein>
    <recommendedName>
        <fullName evidence="12">Der f 1 allergen</fullName>
    </recommendedName>
</protein>
<dbReference type="InterPro" id="IPR000169">
    <property type="entry name" value="Pept_cys_AS"/>
</dbReference>
<evidence type="ECO:0000256" key="4">
    <source>
        <dbReference type="ARBA" id="ARBA00022807"/>
    </source>
</evidence>
<reference evidence="10" key="2">
    <citation type="journal article" date="2022" name="Res Sq">
        <title>Comparative Genomics Reveals Insights into the Divergent Evolution of Astigmatic Mites and Household Pest Adaptations.</title>
        <authorList>
            <person name="Xiong Q."/>
            <person name="Wan A.T.-Y."/>
            <person name="Liu X.-Y."/>
            <person name="Fung C.S.-H."/>
            <person name="Xiao X."/>
            <person name="Malainual N."/>
            <person name="Hou J."/>
            <person name="Wang L."/>
            <person name="Wang M."/>
            <person name="Yang K."/>
            <person name="Cui Y."/>
            <person name="Leung E."/>
            <person name="Nong W."/>
            <person name="Shin S.-K."/>
            <person name="Au S."/>
            <person name="Jeong K.Y."/>
            <person name="Chew F.T."/>
            <person name="Hui J."/>
            <person name="Leung T.F."/>
            <person name="Tungtrongchitr A."/>
            <person name="Zhong N."/>
            <person name="Liu Z."/>
            <person name="Tsui S."/>
        </authorList>
    </citation>
    <scope>NUCLEOTIDE SEQUENCE</scope>
    <source>
        <strain evidence="10">Derf</strain>
        <tissue evidence="10">Whole organism</tissue>
    </source>
</reference>
<evidence type="ECO:0000256" key="5">
    <source>
        <dbReference type="ARBA" id="ARBA00023145"/>
    </source>
</evidence>
<comment type="caution">
    <text evidence="10">The sequence shown here is derived from an EMBL/GenBank/DDBJ whole genome shotgun (WGS) entry which is preliminary data.</text>
</comment>
<evidence type="ECO:0000313" key="11">
    <source>
        <dbReference type="Proteomes" id="UP000790347"/>
    </source>
</evidence>
<sequence>MKSSSIAILVLVLGIVNARPASITTFEEYKQAFGKKYESIEQEMEARKNFLESLQFVQENKGAAINHLSDLSLQQFENTYMMSRESYEATVRAQLSAKLDFCEITARTTIAALDLRSLNHLTPIRDQGACGSCWAFAGVAAVESAYLAYKNQTLNLAEQELVDCAANRGCHGDTVPRGLDYIQENGIVEEQVYEYNARENYCEPPEKTRHSIQQYCQIDHSNVHLIKTALDTYRSALAVIINIHNINAFRHYDGSYVMRSDRGILPHYHAVNIVGYGTTSEGVEYWIVRNSWSDSWGDNGFGYFELDEDLMQIEQYPYLVVSL</sequence>
<dbReference type="SMART" id="SM00848">
    <property type="entry name" value="Inhibitor_I29"/>
    <property type="match status" value="1"/>
</dbReference>
<dbReference type="PRINTS" id="PR00705">
    <property type="entry name" value="PAPAIN"/>
</dbReference>
<keyword evidence="7" id="KW-0732">Signal</keyword>
<evidence type="ECO:0000256" key="6">
    <source>
        <dbReference type="ARBA" id="ARBA00023157"/>
    </source>
</evidence>
<evidence type="ECO:0000256" key="1">
    <source>
        <dbReference type="ARBA" id="ARBA00008455"/>
    </source>
</evidence>
<evidence type="ECO:0000256" key="7">
    <source>
        <dbReference type="SAM" id="SignalP"/>
    </source>
</evidence>
<evidence type="ECO:0000256" key="2">
    <source>
        <dbReference type="ARBA" id="ARBA00022670"/>
    </source>
</evidence>
<feature type="domain" description="Peptidase C1A papain C-terminal" evidence="8">
    <location>
        <begin position="109"/>
        <end position="321"/>
    </location>
</feature>
<dbReference type="InterPro" id="IPR013128">
    <property type="entry name" value="Peptidase_C1A"/>
</dbReference>
<keyword evidence="6" id="KW-1015">Disulfide bond</keyword>
<feature type="domain" description="Cathepsin propeptide inhibitor" evidence="9">
    <location>
        <begin position="26"/>
        <end position="76"/>
    </location>
</feature>
<dbReference type="InterPro" id="IPR025661">
    <property type="entry name" value="Pept_asp_AS"/>
</dbReference>
<dbReference type="InterPro" id="IPR039417">
    <property type="entry name" value="Peptidase_C1A_papain-like"/>
</dbReference>
<dbReference type="GO" id="GO:0008234">
    <property type="term" value="F:cysteine-type peptidase activity"/>
    <property type="evidence" value="ECO:0007669"/>
    <property type="project" value="UniProtKB-KW"/>
</dbReference>